<feature type="compositionally biased region" description="Basic and acidic residues" evidence="7">
    <location>
        <begin position="117"/>
        <end position="132"/>
    </location>
</feature>
<dbReference type="InterPro" id="IPR036517">
    <property type="entry name" value="FF_domain_sf"/>
</dbReference>
<keyword evidence="5" id="KW-0539">Nucleus</keyword>
<dbReference type="GeneID" id="37111403"/>
<dbReference type="PROSITE" id="PS51676">
    <property type="entry name" value="FF"/>
    <property type="match status" value="3"/>
</dbReference>
<comment type="subcellular location">
    <subcellularLocation>
        <location evidence="1">Nucleus</location>
    </subcellularLocation>
</comment>
<dbReference type="Gene3D" id="1.10.10.440">
    <property type="entry name" value="FF domain"/>
    <property type="match status" value="5"/>
</dbReference>
<evidence type="ECO:0000256" key="1">
    <source>
        <dbReference type="ARBA" id="ARBA00004123"/>
    </source>
</evidence>
<evidence type="ECO:0000256" key="6">
    <source>
        <dbReference type="SAM" id="Coils"/>
    </source>
</evidence>
<dbReference type="Pfam" id="PF25432">
    <property type="entry name" value="FF_PRPF40A"/>
    <property type="match status" value="1"/>
</dbReference>
<feature type="domain" description="FF" evidence="9">
    <location>
        <begin position="226"/>
        <end position="282"/>
    </location>
</feature>
<dbReference type="InterPro" id="IPR036020">
    <property type="entry name" value="WW_dom_sf"/>
</dbReference>
<feature type="compositionally biased region" description="Basic and acidic residues" evidence="7">
    <location>
        <begin position="569"/>
        <end position="610"/>
    </location>
</feature>
<feature type="compositionally biased region" description="Basic and acidic residues" evidence="7">
    <location>
        <begin position="617"/>
        <end position="639"/>
    </location>
</feature>
<dbReference type="PROSITE" id="PS01159">
    <property type="entry name" value="WW_DOMAIN_1"/>
    <property type="match status" value="2"/>
</dbReference>
<dbReference type="SUPFAM" id="SSF81698">
    <property type="entry name" value="FF domain"/>
    <property type="match status" value="5"/>
</dbReference>
<evidence type="ECO:0000313" key="10">
    <source>
        <dbReference type="EMBL" id="PWY83164.1"/>
    </source>
</evidence>
<dbReference type="SMART" id="SM00441">
    <property type="entry name" value="FF"/>
    <property type="match status" value="5"/>
</dbReference>
<dbReference type="GO" id="GO:0045292">
    <property type="term" value="P:mRNA cis splicing, via spliceosome"/>
    <property type="evidence" value="ECO:0007669"/>
    <property type="project" value="InterPro"/>
</dbReference>
<evidence type="ECO:0000256" key="7">
    <source>
        <dbReference type="SAM" id="MobiDB-lite"/>
    </source>
</evidence>
<sequence length="797" mass="94315">MNPMNGPAGASSIWQEARNSDGRVYYYNVQTKATQWAKPIELMTPVERALANQPWKEYTAEGGRKYWYNTESKQSTWEMPDVYKNALAQAQAPQPPPAAAPTFVAGGVSSLSSYPQQRDRDDFDRGYGDRRGGYNSMDSNGIAAASLLGTQQAEPEYGSLEEAENAFMKMLKRHNVQPDWSWEQTMRETIKDPQYRALKDPRDRKAAFEKFAVEVRMQEKDRAKERFAKLRADFNTMLKRHPEIKHYSRWKTIRPIIEGETIFRSTDDESERRQLFEEYIVELKKEHVEVEAVKRKAAMDELVTILKSLNLEPYTRWSEAQAIIQSNDKVQSDDKFRTLSKSDILTAFENHIKTLERAFNDARQQQKAAKARKERHAREHFTELLKELRSQGKIKAGSKWMNIYPLIHEDPRYIGILGNSGSSPLDLFWDVVEEEERALRGPRNDILDVLDDKRFEVTTKTTFEEFNEVVSGDRRTTNIDPEILQLIFQRIQEKALRRSEEEKHAADRHQRRAIDALRSRIKRLDPPVHPTDTWEQVRPRIERFDEYKSLETDELRQAAFDKVLRRLKEKEEDAEKDREARDRDRGNRRDHHDRDRDHRSGLSYRGERRGTSSRQSRTPEPDAYEADRRKAQADRERSYRKASGLSPVRERREERDRDRDRYRERERDRDRDRDWDRDRSARPLSHYERERREREEERERLYRTRGDPRGGRDELDYGADTRSTTSNDRRRRRDSDTESVASRSAKRYRRDSRERERSRGARRDRERRERTPAAADESKKEEKAVHSGSEEGEIEED</sequence>
<dbReference type="SMART" id="SM00456">
    <property type="entry name" value="WW"/>
    <property type="match status" value="2"/>
</dbReference>
<evidence type="ECO:0000256" key="4">
    <source>
        <dbReference type="ARBA" id="ARBA00023187"/>
    </source>
</evidence>
<dbReference type="PANTHER" id="PTHR11864:SF0">
    <property type="entry name" value="PRP40 PRE-MRNA PROCESSING FACTOR 40 HOMOLOG A (YEAST)"/>
    <property type="match status" value="1"/>
</dbReference>
<evidence type="ECO:0000259" key="9">
    <source>
        <dbReference type="PROSITE" id="PS51676"/>
    </source>
</evidence>
<dbReference type="Gene3D" id="2.20.70.10">
    <property type="match status" value="2"/>
</dbReference>
<keyword evidence="4" id="KW-0508">mRNA splicing</keyword>
<evidence type="ECO:0000256" key="3">
    <source>
        <dbReference type="ARBA" id="ARBA00022737"/>
    </source>
</evidence>
<dbReference type="GO" id="GO:0005685">
    <property type="term" value="C:U1 snRNP"/>
    <property type="evidence" value="ECO:0007669"/>
    <property type="project" value="TreeGrafter"/>
</dbReference>
<feature type="domain" description="WW" evidence="8">
    <location>
        <begin position="8"/>
        <end position="41"/>
    </location>
</feature>
<feature type="coiled-coil region" evidence="6">
    <location>
        <begin position="345"/>
        <end position="379"/>
    </location>
</feature>
<dbReference type="FunFam" id="1.10.10.440:FF:000013">
    <property type="entry name" value="pre-mRNA-processing protein 40A isoform X1"/>
    <property type="match status" value="1"/>
</dbReference>
<organism evidence="10 11">
    <name type="scientific">Aspergillus sclerotioniger CBS 115572</name>
    <dbReference type="NCBI Taxonomy" id="1450535"/>
    <lineage>
        <taxon>Eukaryota</taxon>
        <taxon>Fungi</taxon>
        <taxon>Dikarya</taxon>
        <taxon>Ascomycota</taxon>
        <taxon>Pezizomycotina</taxon>
        <taxon>Eurotiomycetes</taxon>
        <taxon>Eurotiomycetidae</taxon>
        <taxon>Eurotiales</taxon>
        <taxon>Aspergillaceae</taxon>
        <taxon>Aspergillus</taxon>
        <taxon>Aspergillus subgen. Circumdati</taxon>
    </lineage>
</organism>
<dbReference type="STRING" id="1450535.A0A317W973"/>
<proteinExistence type="predicted"/>
<evidence type="ECO:0000256" key="2">
    <source>
        <dbReference type="ARBA" id="ARBA00022664"/>
    </source>
</evidence>
<feature type="domain" description="WW" evidence="8">
    <location>
        <begin position="54"/>
        <end position="82"/>
    </location>
</feature>
<reference evidence="10 11" key="1">
    <citation type="submission" date="2016-12" db="EMBL/GenBank/DDBJ databases">
        <title>The genomes of Aspergillus section Nigri reveals drivers in fungal speciation.</title>
        <authorList>
            <consortium name="DOE Joint Genome Institute"/>
            <person name="Vesth T.C."/>
            <person name="Nybo J."/>
            <person name="Theobald S."/>
            <person name="Brandl J."/>
            <person name="Frisvad J.C."/>
            <person name="Nielsen K.F."/>
            <person name="Lyhne E.K."/>
            <person name="Kogle M.E."/>
            <person name="Kuo A."/>
            <person name="Riley R."/>
            <person name="Clum A."/>
            <person name="Nolan M."/>
            <person name="Lipzen A."/>
            <person name="Salamov A."/>
            <person name="Henrissat B."/>
            <person name="Wiebenga A."/>
            <person name="De Vries R.P."/>
            <person name="Grigoriev I.V."/>
            <person name="Mortensen U.H."/>
            <person name="Andersen M.R."/>
            <person name="Baker S.E."/>
        </authorList>
    </citation>
    <scope>NUCLEOTIDE SEQUENCE [LARGE SCALE GENOMIC DNA]</scope>
    <source>
        <strain evidence="10 11">CBS 115572</strain>
    </source>
</reference>
<dbReference type="FunFam" id="1.10.10.440:FF:000032">
    <property type="entry name" value="Formin binding protein (FNB3)"/>
    <property type="match status" value="1"/>
</dbReference>
<evidence type="ECO:0000259" key="8">
    <source>
        <dbReference type="PROSITE" id="PS50020"/>
    </source>
</evidence>
<dbReference type="SUPFAM" id="SSF51045">
    <property type="entry name" value="WW domain"/>
    <property type="match status" value="2"/>
</dbReference>
<gene>
    <name evidence="10" type="ORF">BO94DRAFT_495377</name>
</gene>
<dbReference type="FunFam" id="2.20.70.10:FF:000078">
    <property type="entry name" value="Formin binding protein (FNB3)"/>
    <property type="match status" value="1"/>
</dbReference>
<dbReference type="CDD" id="cd00201">
    <property type="entry name" value="WW"/>
    <property type="match status" value="2"/>
</dbReference>
<dbReference type="FunFam" id="1.10.10.440:FF:000033">
    <property type="entry name" value="Formin binding protein (FNB3)"/>
    <property type="match status" value="1"/>
</dbReference>
<evidence type="ECO:0000313" key="11">
    <source>
        <dbReference type="Proteomes" id="UP000246702"/>
    </source>
</evidence>
<dbReference type="FunFam" id="2.20.70.10:FF:000090">
    <property type="entry name" value="Formin binding protein (FNB3)"/>
    <property type="match status" value="1"/>
</dbReference>
<keyword evidence="6" id="KW-0175">Coiled coil</keyword>
<dbReference type="Pfam" id="PF01846">
    <property type="entry name" value="FF"/>
    <property type="match status" value="4"/>
</dbReference>
<keyword evidence="3" id="KW-0677">Repeat</keyword>
<dbReference type="GO" id="GO:0071004">
    <property type="term" value="C:U2-type prespliceosome"/>
    <property type="evidence" value="ECO:0007669"/>
    <property type="project" value="TreeGrafter"/>
</dbReference>
<feature type="domain" description="FF" evidence="9">
    <location>
        <begin position="157"/>
        <end position="214"/>
    </location>
</feature>
<accession>A0A317W973</accession>
<dbReference type="AlphaFoldDB" id="A0A317W973"/>
<dbReference type="OrthoDB" id="187617at2759"/>
<dbReference type="Pfam" id="PF00397">
    <property type="entry name" value="WW"/>
    <property type="match status" value="2"/>
</dbReference>
<feature type="compositionally biased region" description="Basic and acidic residues" evidence="7">
    <location>
        <begin position="751"/>
        <end position="789"/>
    </location>
</feature>
<name>A0A317W973_9EURO</name>
<dbReference type="InterPro" id="IPR001202">
    <property type="entry name" value="WW_dom"/>
</dbReference>
<protein>
    <recommendedName>
        <fullName evidence="12">Formin binding protein</fullName>
    </recommendedName>
</protein>
<comment type="caution">
    <text evidence="10">The sequence shown here is derived from an EMBL/GenBank/DDBJ whole genome shotgun (WGS) entry which is preliminary data.</text>
</comment>
<feature type="region of interest" description="Disordered" evidence="7">
    <location>
        <begin position="569"/>
        <end position="797"/>
    </location>
</feature>
<feature type="region of interest" description="Disordered" evidence="7">
    <location>
        <begin position="109"/>
        <end position="136"/>
    </location>
</feature>
<dbReference type="PROSITE" id="PS50020">
    <property type="entry name" value="WW_DOMAIN_2"/>
    <property type="match status" value="2"/>
</dbReference>
<dbReference type="RefSeq" id="XP_025465949.1">
    <property type="nucleotide sequence ID" value="XM_025609260.1"/>
</dbReference>
<dbReference type="FunFam" id="1.10.10.440:FF:000027">
    <property type="entry name" value="Formin binding protein (FNB3)"/>
    <property type="match status" value="1"/>
</dbReference>
<dbReference type="PANTHER" id="PTHR11864">
    <property type="entry name" value="PRE-MRNA-PROCESSING PROTEIN PRP40"/>
    <property type="match status" value="1"/>
</dbReference>
<dbReference type="FunFam" id="1.10.10.440:FF:000034">
    <property type="entry name" value="Formin binding protein (FNB3)"/>
    <property type="match status" value="1"/>
</dbReference>
<feature type="domain" description="FF" evidence="9">
    <location>
        <begin position="373"/>
        <end position="434"/>
    </location>
</feature>
<keyword evidence="2" id="KW-0507">mRNA processing</keyword>
<dbReference type="Proteomes" id="UP000246702">
    <property type="component" value="Unassembled WGS sequence"/>
</dbReference>
<feature type="compositionally biased region" description="Basic and acidic residues" evidence="7">
    <location>
        <begin position="648"/>
        <end position="715"/>
    </location>
</feature>
<dbReference type="InterPro" id="IPR002713">
    <property type="entry name" value="FF_domain"/>
</dbReference>
<evidence type="ECO:0008006" key="12">
    <source>
        <dbReference type="Google" id="ProtNLM"/>
    </source>
</evidence>
<dbReference type="EMBL" id="MSFK01000019">
    <property type="protein sequence ID" value="PWY83164.1"/>
    <property type="molecule type" value="Genomic_DNA"/>
</dbReference>
<dbReference type="InterPro" id="IPR039726">
    <property type="entry name" value="Prp40-like"/>
</dbReference>
<dbReference type="GO" id="GO:0003723">
    <property type="term" value="F:RNA binding"/>
    <property type="evidence" value="ECO:0007669"/>
    <property type="project" value="TreeGrafter"/>
</dbReference>
<evidence type="ECO:0000256" key="5">
    <source>
        <dbReference type="ARBA" id="ARBA00023242"/>
    </source>
</evidence>
<keyword evidence="11" id="KW-1185">Reference proteome</keyword>